<evidence type="ECO:0000259" key="1">
    <source>
        <dbReference type="Pfam" id="PF12499"/>
    </source>
</evidence>
<dbReference type="AlphaFoldDB" id="A0A9W6BAV6"/>
<dbReference type="EMBL" id="BRXU01000001">
    <property type="protein sequence ID" value="GLC48664.1"/>
    <property type="molecule type" value="Genomic_DNA"/>
</dbReference>
<sequence>MTSPVGPVNTTSVDDSFCFRVAAMGGSTGELGGVAGPCSNMTVNTIEMNINPSCVLEKPKAIRKATINGVRVFPYYSQKVWNGDTYGILGFSRLTDHFPVVPPSGGLYLCLAMSRSSSSSCGIPRGLCFGPSCVYSLFNNEVTCCPASEAALG</sequence>
<dbReference type="Proteomes" id="UP001165080">
    <property type="component" value="Unassembled WGS sequence"/>
</dbReference>
<reference evidence="2 3" key="1">
    <citation type="journal article" date="2023" name="Commun. Biol.">
        <title>Reorganization of the ancestral sex-determining regions during the evolution of trioecy in Pleodorina starrii.</title>
        <authorList>
            <person name="Takahashi K."/>
            <person name="Suzuki S."/>
            <person name="Kawai-Toyooka H."/>
            <person name="Yamamoto K."/>
            <person name="Hamaji T."/>
            <person name="Ootsuki R."/>
            <person name="Yamaguchi H."/>
            <person name="Kawachi M."/>
            <person name="Higashiyama T."/>
            <person name="Nozaki H."/>
        </authorList>
    </citation>
    <scope>NUCLEOTIDE SEQUENCE [LARGE SCALE GENOMIC DNA]</scope>
    <source>
        <strain evidence="2 3">NIES-4479</strain>
    </source>
</reference>
<proteinExistence type="predicted"/>
<organism evidence="2 3">
    <name type="scientific">Pleodorina starrii</name>
    <dbReference type="NCBI Taxonomy" id="330485"/>
    <lineage>
        <taxon>Eukaryota</taxon>
        <taxon>Viridiplantae</taxon>
        <taxon>Chlorophyta</taxon>
        <taxon>core chlorophytes</taxon>
        <taxon>Chlorophyceae</taxon>
        <taxon>CS clade</taxon>
        <taxon>Chlamydomonadales</taxon>
        <taxon>Volvocaceae</taxon>
        <taxon>Pleodorina</taxon>
    </lineage>
</organism>
<accession>A0A9W6BAV6</accession>
<feature type="domain" description="Pherophorin" evidence="1">
    <location>
        <begin position="11"/>
        <end position="146"/>
    </location>
</feature>
<name>A0A9W6BAV6_9CHLO</name>
<protein>
    <recommendedName>
        <fullName evidence="1">Pherophorin domain-containing protein</fullName>
    </recommendedName>
</protein>
<keyword evidence="3" id="KW-1185">Reference proteome</keyword>
<comment type="caution">
    <text evidence="2">The sequence shown here is derived from an EMBL/GenBank/DDBJ whole genome shotgun (WGS) entry which is preliminary data.</text>
</comment>
<dbReference type="InterPro" id="IPR024616">
    <property type="entry name" value="Pherophorin"/>
</dbReference>
<dbReference type="Pfam" id="PF12499">
    <property type="entry name" value="DUF3707"/>
    <property type="match status" value="1"/>
</dbReference>
<evidence type="ECO:0000313" key="2">
    <source>
        <dbReference type="EMBL" id="GLC48664.1"/>
    </source>
</evidence>
<evidence type="ECO:0000313" key="3">
    <source>
        <dbReference type="Proteomes" id="UP001165080"/>
    </source>
</evidence>
<gene>
    <name evidence="2" type="primary">PLESTB000197</name>
    <name evidence="2" type="ORF">PLESTB_000122900</name>
</gene>